<evidence type="ECO:0000313" key="4">
    <source>
        <dbReference type="EMBL" id="EAQ73475.1"/>
    </source>
</evidence>
<dbReference type="PANTHER" id="PTHR47739:SF1">
    <property type="entry name" value="TRNA1(VAL) (ADENINE(37)-N6)-METHYLTRANSFERASE"/>
    <property type="match status" value="1"/>
</dbReference>
<dbReference type="GO" id="GO:0008170">
    <property type="term" value="F:N-methyltransferase activity"/>
    <property type="evidence" value="ECO:0007669"/>
    <property type="project" value="UniProtKB-ARBA"/>
</dbReference>
<dbReference type="HOGENOM" id="CLU_061983_3_3_7"/>
<dbReference type="AlphaFoldDB" id="A0A0H3PAY3"/>
<dbReference type="EMBL" id="CP000538">
    <property type="protein sequence ID" value="EAQ73475.1"/>
    <property type="molecule type" value="Genomic_DNA"/>
</dbReference>
<dbReference type="InterPro" id="IPR007848">
    <property type="entry name" value="Small_mtfrase_dom"/>
</dbReference>
<dbReference type="PROSITE" id="PS00092">
    <property type="entry name" value="N6_MTASE"/>
    <property type="match status" value="1"/>
</dbReference>
<dbReference type="KEGG" id="cjj:CJJ81176_0516"/>
<dbReference type="SUPFAM" id="SSF53335">
    <property type="entry name" value="S-adenosyl-L-methionine-dependent methyltransferases"/>
    <property type="match status" value="1"/>
</dbReference>
<evidence type="ECO:0000259" key="3">
    <source>
        <dbReference type="Pfam" id="PF05175"/>
    </source>
</evidence>
<keyword evidence="1" id="KW-0808">Transferase</keyword>
<dbReference type="RefSeq" id="WP_002857282.1">
    <property type="nucleotide sequence ID" value="NC_008787.1"/>
</dbReference>
<feature type="domain" description="Methyltransferase small" evidence="3">
    <location>
        <begin position="21"/>
        <end position="151"/>
    </location>
</feature>
<dbReference type="GO" id="GO:0008757">
    <property type="term" value="F:S-adenosylmethionine-dependent methyltransferase activity"/>
    <property type="evidence" value="ECO:0007669"/>
    <property type="project" value="UniProtKB-ARBA"/>
</dbReference>
<dbReference type="Gene3D" id="3.40.50.150">
    <property type="entry name" value="Vaccinia Virus protein VP39"/>
    <property type="match status" value="1"/>
</dbReference>
<dbReference type="eggNOG" id="COG4123">
    <property type="taxonomic scope" value="Bacteria"/>
</dbReference>
<dbReference type="InterPro" id="IPR002052">
    <property type="entry name" value="DNA_methylase_N6_adenine_CS"/>
</dbReference>
<proteinExistence type="predicted"/>
<evidence type="ECO:0000256" key="2">
    <source>
        <dbReference type="ARBA" id="ARBA00022691"/>
    </source>
</evidence>
<dbReference type="GO" id="GO:0003676">
    <property type="term" value="F:nucleic acid binding"/>
    <property type="evidence" value="ECO:0007669"/>
    <property type="project" value="InterPro"/>
</dbReference>
<dbReference type="GO" id="GO:0032259">
    <property type="term" value="P:methylation"/>
    <property type="evidence" value="ECO:0007669"/>
    <property type="project" value="UniProtKB-KW"/>
</dbReference>
<dbReference type="InterPro" id="IPR050210">
    <property type="entry name" value="tRNA_Adenine-N(6)_MTase"/>
</dbReference>
<gene>
    <name evidence="4" type="ordered locus">CJJ81176_0516</name>
</gene>
<name>A0A0H3PAY3_CAMJJ</name>
<keyword evidence="2" id="KW-0949">S-adenosyl-L-methionine</keyword>
<dbReference type="InterPro" id="IPR029063">
    <property type="entry name" value="SAM-dependent_MTases_sf"/>
</dbReference>
<reference evidence="5" key="1">
    <citation type="submission" date="2006-12" db="EMBL/GenBank/DDBJ databases">
        <authorList>
            <person name="Fouts D.E."/>
            <person name="Nelson K.E."/>
            <person name="Sebastian Y."/>
        </authorList>
    </citation>
    <scope>NUCLEOTIDE SEQUENCE [LARGE SCALE GENOMIC DNA]</scope>
    <source>
        <strain evidence="5">81-176</strain>
    </source>
</reference>
<dbReference type="CDD" id="cd02440">
    <property type="entry name" value="AdoMet_MTases"/>
    <property type="match status" value="1"/>
</dbReference>
<organism evidence="4 5">
    <name type="scientific">Campylobacter jejuni subsp. jejuni serotype O:23/36 (strain 81-176)</name>
    <dbReference type="NCBI Taxonomy" id="354242"/>
    <lineage>
        <taxon>Bacteria</taxon>
        <taxon>Pseudomonadati</taxon>
        <taxon>Campylobacterota</taxon>
        <taxon>Epsilonproteobacteria</taxon>
        <taxon>Campylobacterales</taxon>
        <taxon>Campylobacteraceae</taxon>
        <taxon>Campylobacter</taxon>
    </lineage>
</organism>
<evidence type="ECO:0000256" key="1">
    <source>
        <dbReference type="ARBA" id="ARBA00022603"/>
    </source>
</evidence>
<evidence type="ECO:0000313" key="5">
    <source>
        <dbReference type="Proteomes" id="UP000000646"/>
    </source>
</evidence>
<protein>
    <recommendedName>
        <fullName evidence="3">Methyltransferase small domain-containing protein</fullName>
    </recommendedName>
</protein>
<accession>A0A0H3PAY3</accession>
<dbReference type="Proteomes" id="UP000000646">
    <property type="component" value="Chromosome"/>
</dbReference>
<dbReference type="Pfam" id="PF05175">
    <property type="entry name" value="MTS"/>
    <property type="match status" value="1"/>
</dbReference>
<keyword evidence="1" id="KW-0489">Methyltransferase</keyword>
<dbReference type="PANTHER" id="PTHR47739">
    <property type="entry name" value="TRNA1(VAL) (ADENINE(37)-N6)-METHYLTRANSFERASE"/>
    <property type="match status" value="1"/>
</dbReference>
<sequence>MSDLITLAQLSQGYRYNSDSLILADFILKQGIKGAVFDVGAGCGIIGILLKKNIANLSLSLIDIQKENIKLIEKNLKSNQIQGDIFYDDFNQFQSIKKFDFIVCNPPFYRQGAYKSEDQHKAISKFQEFLPLHSFLTKANSMLKPNGTLYFCYEALALDEICFILKDMKMKITKLCFVHTHQNKKARLVLIQVKKGSKSPCEILPPFFVYENEILSKQMQEIHLRFRLKSYDI</sequence>